<sequence length="335" mass="35992">MDLPVRTPASDQTMELYATGFNAWNQLTFDPSPADEEPDDLFTFTKVLEAKSIGRIASEMSYTMVQQDTTWAITTSSPSQLLCREDGQGLLFDSPSAISGDGTVLAAQDSDCSPLNHAIVQYPSLAAWKANKSTDSWTSKAPVRQIIAYDAGFTILLENGTVLSCGDPRFRDCLGREVDESCPANEPGVIQDLSDLGEPIKKIAAAGYTAAALTESGGLYLWGMAAPGPQSRHNHNVFQDISELPNYFEVDGDKDVQDIGLGESHAIALTTDGCIYIIGNNTNGQIGLGKDAQDPVSSWTKIDFTPPEGWAIVAVEAGPRSSFIITEKVKQSQSS</sequence>
<dbReference type="InterPro" id="IPR000408">
    <property type="entry name" value="Reg_chr_condens"/>
</dbReference>
<feature type="repeat" description="RCC1" evidence="2">
    <location>
        <begin position="273"/>
        <end position="328"/>
    </location>
</feature>
<name>A0A8H5Z3S3_9HYPO</name>
<evidence type="ECO:0000313" key="4">
    <source>
        <dbReference type="Proteomes" id="UP000544331"/>
    </source>
</evidence>
<protein>
    <submittedName>
        <fullName evidence="3">E3 ubiquitin ligase HERC6</fullName>
    </submittedName>
</protein>
<gene>
    <name evidence="3" type="ORF">FMUND_2538</name>
</gene>
<evidence type="ECO:0000256" key="2">
    <source>
        <dbReference type="PROSITE-ProRule" id="PRU00235"/>
    </source>
</evidence>
<dbReference type="InterPro" id="IPR009091">
    <property type="entry name" value="RCC1/BLIP-II"/>
</dbReference>
<keyword evidence="4" id="KW-1185">Reference proteome</keyword>
<evidence type="ECO:0000256" key="1">
    <source>
        <dbReference type="ARBA" id="ARBA00022737"/>
    </source>
</evidence>
<dbReference type="PROSITE" id="PS50012">
    <property type="entry name" value="RCC1_3"/>
    <property type="match status" value="2"/>
</dbReference>
<dbReference type="EMBL" id="JAAOAN010000082">
    <property type="protein sequence ID" value="KAF5722661.1"/>
    <property type="molecule type" value="Genomic_DNA"/>
</dbReference>
<dbReference type="Proteomes" id="UP000544331">
    <property type="component" value="Unassembled WGS sequence"/>
</dbReference>
<keyword evidence="1" id="KW-0677">Repeat</keyword>
<proteinExistence type="predicted"/>
<dbReference type="Gene3D" id="2.130.10.30">
    <property type="entry name" value="Regulator of chromosome condensation 1/beta-lactamase-inhibitor protein II"/>
    <property type="match status" value="1"/>
</dbReference>
<dbReference type="OrthoDB" id="5370059at2759"/>
<dbReference type="Pfam" id="PF13540">
    <property type="entry name" value="RCC1_2"/>
    <property type="match status" value="1"/>
</dbReference>
<comment type="caution">
    <text evidence="3">The sequence shown here is derived from an EMBL/GenBank/DDBJ whole genome shotgun (WGS) entry which is preliminary data.</text>
</comment>
<dbReference type="SUPFAM" id="SSF50985">
    <property type="entry name" value="RCC1/BLIP-II"/>
    <property type="match status" value="1"/>
</dbReference>
<dbReference type="PANTHER" id="PTHR45622:SF58">
    <property type="entry name" value="REGULATOR OF CHROMOSOME CONDENSATION DOMAIN-CONTAINING PROTEIN"/>
    <property type="match status" value="1"/>
</dbReference>
<dbReference type="AlphaFoldDB" id="A0A8H5Z3S3"/>
<evidence type="ECO:0000313" key="3">
    <source>
        <dbReference type="EMBL" id="KAF5722661.1"/>
    </source>
</evidence>
<dbReference type="InterPro" id="IPR051709">
    <property type="entry name" value="Ub-ligase/GTPase-reg"/>
</dbReference>
<organism evidence="3 4">
    <name type="scientific">Fusarium mundagurra</name>
    <dbReference type="NCBI Taxonomy" id="1567541"/>
    <lineage>
        <taxon>Eukaryota</taxon>
        <taxon>Fungi</taxon>
        <taxon>Dikarya</taxon>
        <taxon>Ascomycota</taxon>
        <taxon>Pezizomycotina</taxon>
        <taxon>Sordariomycetes</taxon>
        <taxon>Hypocreomycetidae</taxon>
        <taxon>Hypocreales</taxon>
        <taxon>Nectriaceae</taxon>
        <taxon>Fusarium</taxon>
        <taxon>Fusarium fujikuroi species complex</taxon>
    </lineage>
</organism>
<dbReference type="PANTHER" id="PTHR45622">
    <property type="entry name" value="UBIQUITIN-PROTEIN LIGASE E3A-RELATED"/>
    <property type="match status" value="1"/>
</dbReference>
<accession>A0A8H5Z3S3</accession>
<reference evidence="3 4" key="1">
    <citation type="submission" date="2020-05" db="EMBL/GenBank/DDBJ databases">
        <title>Identification and distribution of gene clusters putatively required for synthesis of sphingolipid metabolism inhibitors in phylogenetically diverse species of the filamentous fungus Fusarium.</title>
        <authorList>
            <person name="Kim H.-S."/>
            <person name="Busman M."/>
            <person name="Brown D.W."/>
            <person name="Divon H."/>
            <person name="Uhlig S."/>
            <person name="Proctor R.H."/>
        </authorList>
    </citation>
    <scope>NUCLEOTIDE SEQUENCE [LARGE SCALE GENOMIC DNA]</scope>
    <source>
        <strain evidence="3 4">NRRL 66235</strain>
    </source>
</reference>
<feature type="repeat" description="RCC1" evidence="2">
    <location>
        <begin position="217"/>
        <end position="272"/>
    </location>
</feature>